<name>A0AA39M2F9_9BILA</name>
<gene>
    <name evidence="1" type="ORF">QR680_013397</name>
</gene>
<accession>A0AA39M2F9</accession>
<keyword evidence="2" id="KW-1185">Reference proteome</keyword>
<evidence type="ECO:0000313" key="2">
    <source>
        <dbReference type="Proteomes" id="UP001175271"/>
    </source>
</evidence>
<reference evidence="1" key="1">
    <citation type="submission" date="2023-06" db="EMBL/GenBank/DDBJ databases">
        <title>Genomic analysis of the entomopathogenic nematode Steinernema hermaphroditum.</title>
        <authorList>
            <person name="Schwarz E.M."/>
            <person name="Heppert J.K."/>
            <person name="Baniya A."/>
            <person name="Schwartz H.T."/>
            <person name="Tan C.-H."/>
            <person name="Antoshechkin I."/>
            <person name="Sternberg P.W."/>
            <person name="Goodrich-Blair H."/>
            <person name="Dillman A.R."/>
        </authorList>
    </citation>
    <scope>NUCLEOTIDE SEQUENCE</scope>
    <source>
        <strain evidence="1">PS9179</strain>
        <tissue evidence="1">Whole animal</tissue>
    </source>
</reference>
<sequence length="558" mass="64098">MTPLAIEYANLQRELADLRMQIGDQDRTIAMLNSLVSGSPTLAPSQQNYGSLSQNSDRDEWRRILRFTNNNAGGEENKHRPKIGNLEEVKTFLFEKCRLPPQAVKNIIKSTSTRYCVEFDSEASVLRVLQMLEDLRDAEGKLPWKTKIARDWPEEQKHIRQLAFYEMMQKRDGYYYVDEIDLKVKKAKPASLHHMIDDSSEWWKNSIIVTATKNSLNPMVLVDILCKLGKLDRSEIVSQNYSPIGTKLDLLLEETVLKVLRNLNELRQRGERLPIIAFRCWPKNLRWKRSMAIAEVKKKSGYYLDEIDLEVKPCTGGSIETPIPDMSFRKDFILFNFSKSSAVNVGNAQTKFAQLVVECGGSIDSIASVKCLLTPKILAVTFQDEAAASGVLCTFQAKKIREELSPDFRNCRIFFSLPVPLQTRRNELYREVNNKKMSHGITNLYVDEFDLTIKEKPSNGNLSRATSMYSVPDSETFDFSETDSEASYHRRAFKITYGPRFTHMTSKQLMEALFNSDAHELELEKRLEDRLMLSVKPTSRKTLEELTDGLPHDVHVEW</sequence>
<organism evidence="1 2">
    <name type="scientific">Steinernema hermaphroditum</name>
    <dbReference type="NCBI Taxonomy" id="289476"/>
    <lineage>
        <taxon>Eukaryota</taxon>
        <taxon>Metazoa</taxon>
        <taxon>Ecdysozoa</taxon>
        <taxon>Nematoda</taxon>
        <taxon>Chromadorea</taxon>
        <taxon>Rhabditida</taxon>
        <taxon>Tylenchina</taxon>
        <taxon>Panagrolaimomorpha</taxon>
        <taxon>Strongyloidoidea</taxon>
        <taxon>Steinernematidae</taxon>
        <taxon>Steinernema</taxon>
    </lineage>
</organism>
<protein>
    <submittedName>
        <fullName evidence="1">Uncharacterized protein</fullName>
    </submittedName>
</protein>
<dbReference type="Proteomes" id="UP001175271">
    <property type="component" value="Unassembled WGS sequence"/>
</dbReference>
<evidence type="ECO:0000313" key="1">
    <source>
        <dbReference type="EMBL" id="KAK0418144.1"/>
    </source>
</evidence>
<dbReference type="EMBL" id="JAUCMV010000002">
    <property type="protein sequence ID" value="KAK0418144.1"/>
    <property type="molecule type" value="Genomic_DNA"/>
</dbReference>
<dbReference type="AlphaFoldDB" id="A0AA39M2F9"/>
<proteinExistence type="predicted"/>
<comment type="caution">
    <text evidence="1">The sequence shown here is derived from an EMBL/GenBank/DDBJ whole genome shotgun (WGS) entry which is preliminary data.</text>
</comment>